<dbReference type="Pfam" id="PF09997">
    <property type="entry name" value="DUF2238"/>
    <property type="match status" value="1"/>
</dbReference>
<protein>
    <submittedName>
        <fullName evidence="2">Uncharacterized protein</fullName>
    </submittedName>
</protein>
<keyword evidence="3" id="KW-1185">Reference proteome</keyword>
<gene>
    <name evidence="2" type="ORF">ACFQJC_04740</name>
</gene>
<dbReference type="EMBL" id="JBHTAA010000001">
    <property type="protein sequence ID" value="MFC7202811.1"/>
    <property type="molecule type" value="Genomic_DNA"/>
</dbReference>
<name>A0ABD5ZCD0_9EURY</name>
<comment type="caution">
    <text evidence="2">The sequence shown here is derived from an EMBL/GenBank/DDBJ whole genome shotgun (WGS) entry which is preliminary data.</text>
</comment>
<keyword evidence="1" id="KW-0472">Membrane</keyword>
<evidence type="ECO:0000313" key="3">
    <source>
        <dbReference type="Proteomes" id="UP001596481"/>
    </source>
</evidence>
<feature type="transmembrane region" description="Helical" evidence="1">
    <location>
        <begin position="33"/>
        <end position="50"/>
    </location>
</feature>
<dbReference type="InterPro" id="IPR014509">
    <property type="entry name" value="YjdF-like"/>
</dbReference>
<feature type="transmembrane region" description="Helical" evidence="1">
    <location>
        <begin position="122"/>
        <end position="142"/>
    </location>
</feature>
<dbReference type="Proteomes" id="UP001596481">
    <property type="component" value="Unassembled WGS sequence"/>
</dbReference>
<feature type="transmembrane region" description="Helical" evidence="1">
    <location>
        <begin position="62"/>
        <end position="84"/>
    </location>
</feature>
<dbReference type="AlphaFoldDB" id="A0ABD5ZCD0"/>
<keyword evidence="1" id="KW-0812">Transmembrane</keyword>
<proteinExistence type="predicted"/>
<evidence type="ECO:0000256" key="1">
    <source>
        <dbReference type="SAM" id="Phobius"/>
    </source>
</evidence>
<organism evidence="2 3">
    <name type="scientific">Haloferax namakaokahaiae</name>
    <dbReference type="NCBI Taxonomy" id="1748331"/>
    <lineage>
        <taxon>Archaea</taxon>
        <taxon>Methanobacteriati</taxon>
        <taxon>Methanobacteriota</taxon>
        <taxon>Stenosarchaea group</taxon>
        <taxon>Halobacteria</taxon>
        <taxon>Halobacteriales</taxon>
        <taxon>Haloferacaceae</taxon>
        <taxon>Haloferax</taxon>
    </lineage>
</organism>
<keyword evidence="1" id="KW-1133">Transmembrane helix</keyword>
<reference evidence="2 3" key="1">
    <citation type="journal article" date="2019" name="Int. J. Syst. Evol. Microbiol.">
        <title>The Global Catalogue of Microorganisms (GCM) 10K type strain sequencing project: providing services to taxonomists for standard genome sequencing and annotation.</title>
        <authorList>
            <consortium name="The Broad Institute Genomics Platform"/>
            <consortium name="The Broad Institute Genome Sequencing Center for Infectious Disease"/>
            <person name="Wu L."/>
            <person name="Ma J."/>
        </authorList>
    </citation>
    <scope>NUCLEOTIDE SEQUENCE [LARGE SCALE GENOMIC DNA]</scope>
    <source>
        <strain evidence="2 3">DSM 29988</strain>
    </source>
</reference>
<sequence length="205" mass="22638">MYPRGIEYRASQVMQGAICLVFLAGAYTRNLSVVVNSLLAIGVTFLPAILQRDWEIRLNPLLGLWLTAAVLLHAIGMLGPYNYINWWDHVTHTLSASVVAAVGYVSARVFDEYSDAVHFPPRFLFVFILLFTLAAGVFWEVLEFSARLAAEALGVEEVLVQYGLGDTIVDLVFDTVGAMLVALFGTPTLSETIESLTERLEQARP</sequence>
<dbReference type="RefSeq" id="WP_390222100.1">
    <property type="nucleotide sequence ID" value="NZ_JBHTAA010000001.1"/>
</dbReference>
<evidence type="ECO:0000313" key="2">
    <source>
        <dbReference type="EMBL" id="MFC7202811.1"/>
    </source>
</evidence>
<accession>A0ABD5ZCD0</accession>